<dbReference type="Gene3D" id="3.60.130.10">
    <property type="entry name" value="Clavaminate synthase-like"/>
    <property type="match status" value="1"/>
</dbReference>
<evidence type="ECO:0000313" key="5">
    <source>
        <dbReference type="Proteomes" id="UP000198460"/>
    </source>
</evidence>
<name>A0A238H390_9BURK</name>
<evidence type="ECO:0000259" key="3">
    <source>
        <dbReference type="Pfam" id="PF02668"/>
    </source>
</evidence>
<dbReference type="GO" id="GO:0016706">
    <property type="term" value="F:2-oxoglutarate-dependent dioxygenase activity"/>
    <property type="evidence" value="ECO:0007669"/>
    <property type="project" value="UniProtKB-ARBA"/>
</dbReference>
<dbReference type="EMBL" id="FXAN01000044">
    <property type="protein sequence ID" value="SMF99744.1"/>
    <property type="molecule type" value="Genomic_DNA"/>
</dbReference>
<dbReference type="Pfam" id="PF02668">
    <property type="entry name" value="TauD"/>
    <property type="match status" value="1"/>
</dbReference>
<dbReference type="SUPFAM" id="SSF51197">
    <property type="entry name" value="Clavaminate synthase-like"/>
    <property type="match status" value="1"/>
</dbReference>
<dbReference type="InterPro" id="IPR050411">
    <property type="entry name" value="AlphaKG_dependent_hydroxylases"/>
</dbReference>
<feature type="domain" description="TauD/TfdA-like" evidence="3">
    <location>
        <begin position="25"/>
        <end position="333"/>
    </location>
</feature>
<dbReference type="InterPro" id="IPR042098">
    <property type="entry name" value="TauD-like_sf"/>
</dbReference>
<reference evidence="4 5" key="1">
    <citation type="submission" date="2017-04" db="EMBL/GenBank/DDBJ databases">
        <authorList>
            <person name="Afonso C.L."/>
            <person name="Miller P.J."/>
            <person name="Scott M.A."/>
            <person name="Spackman E."/>
            <person name="Goraichik I."/>
            <person name="Dimitrov K.M."/>
            <person name="Suarez D.L."/>
            <person name="Swayne D.E."/>
        </authorList>
    </citation>
    <scope>NUCLEOTIDE SEQUENCE [LARGE SCALE GENOMIC DNA]</scope>
    <source>
        <strain evidence="4">LMG 28154</strain>
    </source>
</reference>
<evidence type="ECO:0000256" key="1">
    <source>
        <dbReference type="ARBA" id="ARBA00001954"/>
    </source>
</evidence>
<gene>
    <name evidence="4" type="ORF">BSIN_2930</name>
</gene>
<keyword evidence="2" id="KW-0560">Oxidoreductase</keyword>
<dbReference type="Proteomes" id="UP000198460">
    <property type="component" value="Unassembled WGS sequence"/>
</dbReference>
<dbReference type="PANTHER" id="PTHR10696:SF21">
    <property type="entry name" value="TAUD_TFDA-LIKE DOMAIN-CONTAINING PROTEIN"/>
    <property type="match status" value="1"/>
</dbReference>
<organism evidence="4 5">
    <name type="scientific">Burkholderia singularis</name>
    <dbReference type="NCBI Taxonomy" id="1503053"/>
    <lineage>
        <taxon>Bacteria</taxon>
        <taxon>Pseudomonadati</taxon>
        <taxon>Pseudomonadota</taxon>
        <taxon>Betaproteobacteria</taxon>
        <taxon>Burkholderiales</taxon>
        <taxon>Burkholderiaceae</taxon>
        <taxon>Burkholderia</taxon>
        <taxon>pseudomallei group</taxon>
    </lineage>
</organism>
<evidence type="ECO:0000256" key="2">
    <source>
        <dbReference type="ARBA" id="ARBA00023002"/>
    </source>
</evidence>
<dbReference type="AlphaFoldDB" id="A0A238H390"/>
<accession>A0A238H390</accession>
<proteinExistence type="predicted"/>
<protein>
    <submittedName>
        <fullName evidence="4">SyrP-like protein</fullName>
    </submittedName>
</protein>
<evidence type="ECO:0000313" key="4">
    <source>
        <dbReference type="EMBL" id="SMF99744.1"/>
    </source>
</evidence>
<comment type="cofactor">
    <cofactor evidence="1">
        <name>Fe(2+)</name>
        <dbReference type="ChEBI" id="CHEBI:29033"/>
    </cofactor>
</comment>
<sequence>MIRFEETFVNEGMLPMTIRITSGRDADIDSVAAWLAEHRPLIDAHLSAHGAVLLRGFDALNGAEPFSRALGALAAHLMDYIGGTAPRHTVLGNILTATDLPREYTLALHQEMAYTATPPDRVAFFCDIPPTEGGETTIADAREITRRLSPDIRERFERQGLRVRRTLPTPDMLHLRPGIPKAWPAVFGTHDPSEVERIADDKGWDIHWLPNGCLQLWQEMLPAFKTHPLTGERVWFNQAHYHTPDCTLKWAQRDGRTDHCELIRTAMADHPEMLDNVFHRDGSAVARDDSEHIWETLMAMEVPLKWQASDLLLLDNVLAMHGRLAYRGQRRILAALIRDTVVTH</sequence>
<dbReference type="InterPro" id="IPR003819">
    <property type="entry name" value="TauD/TfdA-like"/>
</dbReference>
<dbReference type="PANTHER" id="PTHR10696">
    <property type="entry name" value="GAMMA-BUTYROBETAINE HYDROXYLASE-RELATED"/>
    <property type="match status" value="1"/>
</dbReference>